<dbReference type="AlphaFoldDB" id="A0AAV9U477"/>
<keyword evidence="3" id="KW-1185">Reference proteome</keyword>
<dbReference type="GO" id="GO:0033167">
    <property type="term" value="C:ARC complex"/>
    <property type="evidence" value="ECO:0007669"/>
    <property type="project" value="InterPro"/>
</dbReference>
<sequence>MSAIDDIVDQLDSLTTADPPSSASVEKNTTAPTQPVGAPADDDAAATVGAAIKKKKKKGGRKKGKTLPTGFETNFTEAPLTPDEFSKDKELYDLNKGVAERIEVAVQRYKAKRKFNDIRHRLLEAYLFLGGINTGAKMFGGVDNKFVKDHDAEDIARYKATDYVPDKMHRIRLQEQDDELDGDDEDEEYAIDFNYIVRAFLTDRIPFAFGLKKPEDIEMSVNLIRNFLNFILYHNVCPEFTDNIKLAIKTCELAGDELPICAVLSDKLPGSFNKACSTLFGGYWSLIIPQPWAPGEEKENSNLEPGLTREEAQKIYESLVHELPHVDATVPLDKVTEIAKEWAALEVTGTWLPEPGSPLKLGKIICKPWTQEDTKPIVSRWDNVEGGVSLWCEKTVAQYAYVGMHLCCAVHELTNGLVYFDEISGVMCSQYLEIIDEKDLDVNSDYDFD</sequence>
<comment type="caution">
    <text evidence="2">The sequence shown here is derived from an EMBL/GenBank/DDBJ whole genome shotgun (WGS) entry which is preliminary data.</text>
</comment>
<dbReference type="EMBL" id="JAVHNQ010000012">
    <property type="protein sequence ID" value="KAK6335450.1"/>
    <property type="molecule type" value="Genomic_DNA"/>
</dbReference>
<evidence type="ECO:0000256" key="1">
    <source>
        <dbReference type="SAM" id="MobiDB-lite"/>
    </source>
</evidence>
<dbReference type="GO" id="GO:0031047">
    <property type="term" value="P:regulatory ncRNA-mediated gene silencing"/>
    <property type="evidence" value="ECO:0007669"/>
    <property type="project" value="InterPro"/>
</dbReference>
<feature type="compositionally biased region" description="Basic residues" evidence="1">
    <location>
        <begin position="52"/>
        <end position="65"/>
    </location>
</feature>
<evidence type="ECO:0000313" key="2">
    <source>
        <dbReference type="EMBL" id="KAK6335450.1"/>
    </source>
</evidence>
<dbReference type="Pfam" id="PF09692">
    <property type="entry name" value="Arb1"/>
    <property type="match status" value="1"/>
</dbReference>
<proteinExistence type="predicted"/>
<feature type="region of interest" description="Disordered" evidence="1">
    <location>
        <begin position="1"/>
        <end position="75"/>
    </location>
</feature>
<gene>
    <name evidence="2" type="ORF">TWF696_002226</name>
</gene>
<name>A0AAV9U477_9PEZI</name>
<dbReference type="InterPro" id="IPR018606">
    <property type="entry name" value="Arb1"/>
</dbReference>
<organism evidence="2 3">
    <name type="scientific">Orbilia brochopaga</name>
    <dbReference type="NCBI Taxonomy" id="3140254"/>
    <lineage>
        <taxon>Eukaryota</taxon>
        <taxon>Fungi</taxon>
        <taxon>Dikarya</taxon>
        <taxon>Ascomycota</taxon>
        <taxon>Pezizomycotina</taxon>
        <taxon>Orbiliomycetes</taxon>
        <taxon>Orbiliales</taxon>
        <taxon>Orbiliaceae</taxon>
        <taxon>Orbilia</taxon>
    </lineage>
</organism>
<protein>
    <submittedName>
        <fullName evidence="2">Uncharacterized protein</fullName>
    </submittedName>
</protein>
<evidence type="ECO:0000313" key="3">
    <source>
        <dbReference type="Proteomes" id="UP001375240"/>
    </source>
</evidence>
<reference evidence="2 3" key="1">
    <citation type="submission" date="2019-10" db="EMBL/GenBank/DDBJ databases">
        <authorList>
            <person name="Palmer J.M."/>
        </authorList>
    </citation>
    <scope>NUCLEOTIDE SEQUENCE [LARGE SCALE GENOMIC DNA]</scope>
    <source>
        <strain evidence="2 3">TWF696</strain>
    </source>
</reference>
<feature type="compositionally biased region" description="Polar residues" evidence="1">
    <location>
        <begin position="12"/>
        <end position="33"/>
    </location>
</feature>
<accession>A0AAV9U477</accession>
<dbReference type="Proteomes" id="UP001375240">
    <property type="component" value="Unassembled WGS sequence"/>
</dbReference>